<keyword evidence="2" id="KW-1185">Reference proteome</keyword>
<name>A0A4Y2CSB1_ARAVE</name>
<protein>
    <submittedName>
        <fullName evidence="1">Uncharacterized protein</fullName>
    </submittedName>
</protein>
<comment type="caution">
    <text evidence="1">The sequence shown here is derived from an EMBL/GenBank/DDBJ whole genome shotgun (WGS) entry which is preliminary data.</text>
</comment>
<evidence type="ECO:0000313" key="2">
    <source>
        <dbReference type="Proteomes" id="UP000499080"/>
    </source>
</evidence>
<dbReference type="EMBL" id="BGPR01000240">
    <property type="protein sequence ID" value="GBM07253.1"/>
    <property type="molecule type" value="Genomic_DNA"/>
</dbReference>
<accession>A0A4Y2CSB1</accession>
<dbReference type="Proteomes" id="UP000499080">
    <property type="component" value="Unassembled WGS sequence"/>
</dbReference>
<reference evidence="1 2" key="1">
    <citation type="journal article" date="2019" name="Sci. Rep.">
        <title>Orb-weaving spider Araneus ventricosus genome elucidates the spidroin gene catalogue.</title>
        <authorList>
            <person name="Kono N."/>
            <person name="Nakamura H."/>
            <person name="Ohtoshi R."/>
            <person name="Moran D.A.P."/>
            <person name="Shinohara A."/>
            <person name="Yoshida Y."/>
            <person name="Fujiwara M."/>
            <person name="Mori M."/>
            <person name="Tomita M."/>
            <person name="Arakawa K."/>
        </authorList>
    </citation>
    <scope>NUCLEOTIDE SEQUENCE [LARGE SCALE GENOMIC DNA]</scope>
</reference>
<gene>
    <name evidence="1" type="ORF">AVEN_25505_1</name>
</gene>
<dbReference type="AlphaFoldDB" id="A0A4Y2CSB1"/>
<sequence length="97" mass="10591">MFSAGGAVRYSRRSAESEKKAINSYLQAIIAITSQSIRSTEMAQTKNDPTSSVVCQRKCRHMTHRSTLQAPAVLQDCPENNMFPCAPQEVVSGSEIG</sequence>
<organism evidence="1 2">
    <name type="scientific">Araneus ventricosus</name>
    <name type="common">Orbweaver spider</name>
    <name type="synonym">Epeira ventricosa</name>
    <dbReference type="NCBI Taxonomy" id="182803"/>
    <lineage>
        <taxon>Eukaryota</taxon>
        <taxon>Metazoa</taxon>
        <taxon>Ecdysozoa</taxon>
        <taxon>Arthropoda</taxon>
        <taxon>Chelicerata</taxon>
        <taxon>Arachnida</taxon>
        <taxon>Araneae</taxon>
        <taxon>Araneomorphae</taxon>
        <taxon>Entelegynae</taxon>
        <taxon>Araneoidea</taxon>
        <taxon>Araneidae</taxon>
        <taxon>Araneus</taxon>
    </lineage>
</organism>
<evidence type="ECO:0000313" key="1">
    <source>
        <dbReference type="EMBL" id="GBM07253.1"/>
    </source>
</evidence>
<proteinExistence type="predicted"/>